<dbReference type="GeneID" id="108559370"/>
<keyword evidence="2" id="KW-1133">Transmembrane helix</keyword>
<gene>
    <name evidence="4" type="primary">LOC108559370</name>
</gene>
<dbReference type="Proteomes" id="UP000695000">
    <property type="component" value="Unplaced"/>
</dbReference>
<evidence type="ECO:0000256" key="1">
    <source>
        <dbReference type="SAM" id="MobiDB-lite"/>
    </source>
</evidence>
<organism evidence="3 4">
    <name type="scientific">Nicrophorus vespilloides</name>
    <name type="common">Boreal carrion beetle</name>
    <dbReference type="NCBI Taxonomy" id="110193"/>
    <lineage>
        <taxon>Eukaryota</taxon>
        <taxon>Metazoa</taxon>
        <taxon>Ecdysozoa</taxon>
        <taxon>Arthropoda</taxon>
        <taxon>Hexapoda</taxon>
        <taxon>Insecta</taxon>
        <taxon>Pterygota</taxon>
        <taxon>Neoptera</taxon>
        <taxon>Endopterygota</taxon>
        <taxon>Coleoptera</taxon>
        <taxon>Polyphaga</taxon>
        <taxon>Staphyliniformia</taxon>
        <taxon>Silphidae</taxon>
        <taxon>Nicrophorinae</taxon>
        <taxon>Nicrophorus</taxon>
    </lineage>
</organism>
<feature type="region of interest" description="Disordered" evidence="1">
    <location>
        <begin position="68"/>
        <end position="97"/>
    </location>
</feature>
<proteinExistence type="predicted"/>
<keyword evidence="2" id="KW-0472">Membrane</keyword>
<keyword evidence="3" id="KW-1185">Reference proteome</keyword>
<evidence type="ECO:0000313" key="4">
    <source>
        <dbReference type="RefSeq" id="XP_017772116.1"/>
    </source>
</evidence>
<accession>A0ABM1MC16</accession>
<keyword evidence="2" id="KW-0812">Transmembrane</keyword>
<dbReference type="RefSeq" id="XP_017772116.1">
    <property type="nucleotide sequence ID" value="XM_017916627.1"/>
</dbReference>
<sequence length="97" mass="11428">MDENESKPPLDGFQKMALSMWIVFCIFGFTWFISKVIAGRHRMRMNFDNIEQQLLKLQKSIEEQEAKDKNKALTYKEAEAEAEEIQQEVNEPDKKTD</sequence>
<reference evidence="4" key="1">
    <citation type="submission" date="2025-08" db="UniProtKB">
        <authorList>
            <consortium name="RefSeq"/>
        </authorList>
    </citation>
    <scope>IDENTIFICATION</scope>
    <source>
        <tissue evidence="4">Whole Larva</tissue>
    </source>
</reference>
<feature type="compositionally biased region" description="Basic and acidic residues" evidence="1">
    <location>
        <begin position="68"/>
        <end position="79"/>
    </location>
</feature>
<evidence type="ECO:0000313" key="3">
    <source>
        <dbReference type="Proteomes" id="UP000695000"/>
    </source>
</evidence>
<feature type="transmembrane region" description="Helical" evidence="2">
    <location>
        <begin position="20"/>
        <end position="38"/>
    </location>
</feature>
<name>A0ABM1MC16_NICVS</name>
<evidence type="ECO:0000256" key="2">
    <source>
        <dbReference type="SAM" id="Phobius"/>
    </source>
</evidence>
<protein>
    <submittedName>
        <fullName evidence="4">Uncharacterized protein LOC108559370</fullName>
    </submittedName>
</protein>